<dbReference type="InterPro" id="IPR027417">
    <property type="entry name" value="P-loop_NTPase"/>
</dbReference>
<dbReference type="Pfam" id="PF00004">
    <property type="entry name" value="AAA"/>
    <property type="match status" value="1"/>
</dbReference>
<dbReference type="Gene3D" id="1.20.58.760">
    <property type="entry name" value="Peptidase M41"/>
    <property type="match status" value="1"/>
</dbReference>
<dbReference type="EMBL" id="JAGJCF010000017">
    <property type="protein sequence ID" value="MBP0617576.1"/>
    <property type="molecule type" value="Genomic_DNA"/>
</dbReference>
<gene>
    <name evidence="2" type="ORF">J6595_18475</name>
</gene>
<evidence type="ECO:0000313" key="2">
    <source>
        <dbReference type="EMBL" id="MBP0617576.1"/>
    </source>
</evidence>
<dbReference type="Proteomes" id="UP000678276">
    <property type="component" value="Unassembled WGS sequence"/>
</dbReference>
<dbReference type="InterPro" id="IPR037219">
    <property type="entry name" value="Peptidase_M41-like"/>
</dbReference>
<dbReference type="Pfam" id="PF01434">
    <property type="entry name" value="Peptidase_M41"/>
    <property type="match status" value="1"/>
</dbReference>
<evidence type="ECO:0000313" key="3">
    <source>
        <dbReference type="Proteomes" id="UP000678276"/>
    </source>
</evidence>
<dbReference type="PANTHER" id="PTHR23076">
    <property type="entry name" value="METALLOPROTEASE M41 FTSH"/>
    <property type="match status" value="1"/>
</dbReference>
<name>A0ABS4BLI7_9HYPH</name>
<comment type="caution">
    <text evidence="2">The sequence shown here is derived from an EMBL/GenBank/DDBJ whole genome shotgun (WGS) entry which is preliminary data.</text>
</comment>
<dbReference type="InterPro" id="IPR000642">
    <property type="entry name" value="Peptidase_M41"/>
</dbReference>
<dbReference type="SMART" id="SM00382">
    <property type="entry name" value="AAA"/>
    <property type="match status" value="1"/>
</dbReference>
<dbReference type="PANTHER" id="PTHR23076:SF97">
    <property type="entry name" value="ATP-DEPENDENT ZINC METALLOPROTEASE YME1L1"/>
    <property type="match status" value="1"/>
</dbReference>
<sequence length="640" mass="68906">MKKLSKLGKVSPVPSPNVLLVGDFDVQDPDDKTFDENSAFGFIGTQIRSYVADLDAKTRIVRLVAGTNVIDFVRSVFPEAISRTEGRLQDFGAIARPEDILGSSAIGRAFVLCSPEEFPPVLEATIEIGWSNDDLIRIAGRRFGQAPKPMAREIYAGSADLILRTARSIEQFNDLASQYVRFWDNADNNGEEDQQKLSRRGTTTADRAAFSGQHVELHRPTGPLVSQLHGYGEAACWALDLSADIEAYRTGKIQWSEVDRGCVLYGPPGTGKSQFATALAAECAVPVIYTSYAAWSSVGEGHLSYVTKAIRATFTVAAENAPCIIFIDELDTIVGRGKGHSQRDDWWTTITTTLLEQTDGALRTEGVVVVGATNHIDSVDTAMLRSGRLDRSFQIGLPDEMALLGILQMHFAEEAIAADEIQLVATALAGTVSGADVARLARECRRIARKNARPVDAALVISQALPAETRSPGIVRRIAIHEAGHAVLGWLAGDTVHAASIVSQSGVGGYVRREAAEFDQTAAGLDKLVIPLLGGRAAELVILGDSSTGAASDLASASRVIASGESGGLGSWLSSGDVDRHVIERRLRRLEAEATLLVTRHRRVIEALADRLIAKRVLSRAAIEDLLAKVQPSKSRDLEQ</sequence>
<dbReference type="InterPro" id="IPR003593">
    <property type="entry name" value="AAA+_ATPase"/>
</dbReference>
<dbReference type="Gene3D" id="1.10.8.60">
    <property type="match status" value="1"/>
</dbReference>
<organism evidence="2 3">
    <name type="scientific">Jiella mangrovi</name>
    <dbReference type="NCBI Taxonomy" id="2821407"/>
    <lineage>
        <taxon>Bacteria</taxon>
        <taxon>Pseudomonadati</taxon>
        <taxon>Pseudomonadota</taxon>
        <taxon>Alphaproteobacteria</taxon>
        <taxon>Hyphomicrobiales</taxon>
        <taxon>Aurantimonadaceae</taxon>
        <taxon>Jiella</taxon>
    </lineage>
</organism>
<reference evidence="2 3" key="1">
    <citation type="submission" date="2021-04" db="EMBL/GenBank/DDBJ databases">
        <title>Whole genome sequence of Jiella sp. KSK16Y-1.</title>
        <authorList>
            <person name="Tuo L."/>
        </authorList>
    </citation>
    <scope>NUCLEOTIDE SEQUENCE [LARGE SCALE GENOMIC DNA]</scope>
    <source>
        <strain evidence="2 3">KSK16Y-1</strain>
    </source>
</reference>
<dbReference type="RefSeq" id="WP_209596491.1">
    <property type="nucleotide sequence ID" value="NZ_JAGJCF010000017.1"/>
</dbReference>
<dbReference type="SUPFAM" id="SSF140990">
    <property type="entry name" value="FtsH protease domain-like"/>
    <property type="match status" value="1"/>
</dbReference>
<evidence type="ECO:0000259" key="1">
    <source>
        <dbReference type="SMART" id="SM00382"/>
    </source>
</evidence>
<accession>A0ABS4BLI7</accession>
<dbReference type="Gene3D" id="3.40.50.300">
    <property type="entry name" value="P-loop containing nucleotide triphosphate hydrolases"/>
    <property type="match status" value="1"/>
</dbReference>
<proteinExistence type="predicted"/>
<feature type="domain" description="AAA+ ATPase" evidence="1">
    <location>
        <begin position="258"/>
        <end position="399"/>
    </location>
</feature>
<keyword evidence="3" id="KW-1185">Reference proteome</keyword>
<dbReference type="CDD" id="cd19481">
    <property type="entry name" value="RecA-like_protease"/>
    <property type="match status" value="1"/>
</dbReference>
<dbReference type="SUPFAM" id="SSF52540">
    <property type="entry name" value="P-loop containing nucleoside triphosphate hydrolases"/>
    <property type="match status" value="1"/>
</dbReference>
<dbReference type="InterPro" id="IPR003959">
    <property type="entry name" value="ATPase_AAA_core"/>
</dbReference>
<protein>
    <submittedName>
        <fullName evidence="2">AAA family ATPase</fullName>
    </submittedName>
</protein>